<dbReference type="RefSeq" id="WP_052138297.1">
    <property type="nucleotide sequence ID" value="NZ_BJMC01000002.1"/>
</dbReference>
<dbReference type="Proteomes" id="UP000030300">
    <property type="component" value="Chromosome"/>
</dbReference>
<reference evidence="1 2" key="1">
    <citation type="journal article" date="2015" name="Genome Announc.">
        <title>Complete Genome Sequence of Steroid-Transforming Nocardioides simplex VKM Ac-2033D.</title>
        <authorList>
            <person name="Shtratnikova V.Y."/>
            <person name="Schelkunov M.I."/>
            <person name="Pekov Y.A."/>
            <person name="Fokina V.V."/>
            <person name="Logacheva M.D."/>
            <person name="Sokolov S.L."/>
            <person name="Bragin E.Y."/>
            <person name="Ashapkin V.V."/>
            <person name="Donova M.V."/>
        </authorList>
    </citation>
    <scope>NUCLEOTIDE SEQUENCE [LARGE SCALE GENOMIC DNA]</scope>
    <source>
        <strain evidence="1 2">VKM Ac-2033D</strain>
    </source>
</reference>
<dbReference type="EMBL" id="CP009896">
    <property type="protein sequence ID" value="AIY19754.2"/>
    <property type="molecule type" value="Genomic_DNA"/>
</dbReference>
<accession>A0A0A1DQV6</accession>
<dbReference type="eggNOG" id="ENOG5032VWP">
    <property type="taxonomic scope" value="Bacteria"/>
</dbReference>
<proteinExistence type="predicted"/>
<dbReference type="KEGG" id="psim:KR76_06105"/>
<evidence type="ECO:0000313" key="2">
    <source>
        <dbReference type="Proteomes" id="UP000030300"/>
    </source>
</evidence>
<gene>
    <name evidence="1" type="ORF">KR76_06105</name>
</gene>
<sequence length="157" mass="17653">MSIEESTTDPGLVVEEATAEVLTLARTWLAWDGRPRLAEEGARLYTPHKAVRRYADHLVDHLAQVEALLAGVPTRPNGWFESAVTTPADLAPFTEADLVEATERLTRLSRTFRLRLLTAGPDEWDRARGAEWTLREIAAHVGDPWYARQVGDLRPER</sequence>
<dbReference type="GeneID" id="96608513"/>
<evidence type="ECO:0000313" key="1">
    <source>
        <dbReference type="EMBL" id="AIY19754.2"/>
    </source>
</evidence>
<dbReference type="OrthoDB" id="3780659at2"/>
<dbReference type="STRING" id="2045.KR76_06105"/>
<keyword evidence="2" id="KW-1185">Reference proteome</keyword>
<protein>
    <submittedName>
        <fullName evidence="1">Uncharacterized protein</fullName>
    </submittedName>
</protein>
<name>A0A0A1DQV6_NOCSI</name>
<organism evidence="1 2">
    <name type="scientific">Nocardioides simplex</name>
    <name type="common">Arthrobacter simplex</name>
    <dbReference type="NCBI Taxonomy" id="2045"/>
    <lineage>
        <taxon>Bacteria</taxon>
        <taxon>Bacillati</taxon>
        <taxon>Actinomycetota</taxon>
        <taxon>Actinomycetes</taxon>
        <taxon>Propionibacteriales</taxon>
        <taxon>Nocardioidaceae</taxon>
        <taxon>Pimelobacter</taxon>
    </lineage>
</organism>
<dbReference type="AlphaFoldDB" id="A0A0A1DQV6"/>
<dbReference type="HOGENOM" id="CLU_1694563_0_0_11"/>